<feature type="compositionally biased region" description="Low complexity" evidence="2">
    <location>
        <begin position="177"/>
        <end position="194"/>
    </location>
</feature>
<dbReference type="FunFam" id="1.20.1260.20:FF:000001">
    <property type="entry name" value="PPE family protein PPE41"/>
    <property type="match status" value="1"/>
</dbReference>
<name>A0A7I7JQC1_9MYCO</name>
<dbReference type="Pfam" id="PF00823">
    <property type="entry name" value="PPE"/>
    <property type="match status" value="1"/>
</dbReference>
<dbReference type="AlphaFoldDB" id="A0A7I7JQC1"/>
<dbReference type="RefSeq" id="WP_193465250.1">
    <property type="nucleotide sequence ID" value="NZ_AP022562.1"/>
</dbReference>
<dbReference type="Proteomes" id="UP000466997">
    <property type="component" value="Chromosome"/>
</dbReference>
<organism evidence="5 6">
    <name type="scientific">Mycobacterium novum</name>
    <dbReference type="NCBI Taxonomy" id="2492438"/>
    <lineage>
        <taxon>Bacteria</taxon>
        <taxon>Bacillati</taxon>
        <taxon>Actinomycetota</taxon>
        <taxon>Actinomycetes</taxon>
        <taxon>Mycobacteriales</taxon>
        <taxon>Mycobacteriaceae</taxon>
        <taxon>Mycobacterium</taxon>
    </lineage>
</organism>
<dbReference type="SUPFAM" id="SSF140459">
    <property type="entry name" value="PE/PPE dimer-like"/>
    <property type="match status" value="1"/>
</dbReference>
<evidence type="ECO:0000259" key="3">
    <source>
        <dbReference type="Pfam" id="PF00823"/>
    </source>
</evidence>
<evidence type="ECO:0000313" key="5">
    <source>
        <dbReference type="EMBL" id="BBX14026.1"/>
    </source>
</evidence>
<dbReference type="PANTHER" id="PTHR46766:SF1">
    <property type="entry name" value="GLUTAMINE-RICH PROTEIN 2"/>
    <property type="match status" value="1"/>
</dbReference>
<comment type="similarity">
    <text evidence="1">Belongs to the mycobacterial PPE family.</text>
</comment>
<dbReference type="InterPro" id="IPR022171">
    <property type="entry name" value="PPE_C"/>
</dbReference>
<dbReference type="GO" id="GO:0052572">
    <property type="term" value="P:response to host immune response"/>
    <property type="evidence" value="ECO:0007669"/>
    <property type="project" value="TreeGrafter"/>
</dbReference>
<evidence type="ECO:0000259" key="4">
    <source>
        <dbReference type="Pfam" id="PF12484"/>
    </source>
</evidence>
<feature type="domain" description="PPE" evidence="3">
    <location>
        <begin position="2"/>
        <end position="162"/>
    </location>
</feature>
<sequence>MDYLSSPPEVTSTLIYAGPGSGPMVAASSAWSSLAAELKSIAAQYRAVIGQLTSEEWLGPASATMVTAVTPYVNWMELTAAQAEQAATQGRAAAAAYETAHAQTVPPVAVYANREMLQELVNTNILGQNTPSIAATEAEHGEMWAQDTMAMYGYQAQSSTATQLNEFAPPPNPTNPGGEAATGNAATGQAARASSALQNLFRPMSAESTGSPAGDILEDPNFKLGDEAISMATGQITMHSNNLCAVWRGMSGLTGLQKMFADGAKDAAKAASGAASGAAGAASGAASGAANAASGAASGAASAASGAASSLGGLSVPPSWTVPSAPLSGALGPVSGGTWQPIGGAAGSGILGNTPMAPPMGMAGMPAGAAGAAGAGFKGFGAPRYGSPLTVMPRRPFGG</sequence>
<evidence type="ECO:0008006" key="7">
    <source>
        <dbReference type="Google" id="ProtNLM"/>
    </source>
</evidence>
<dbReference type="InterPro" id="IPR038332">
    <property type="entry name" value="PPE_sf"/>
</dbReference>
<feature type="region of interest" description="Disordered" evidence="2">
    <location>
        <begin position="164"/>
        <end position="194"/>
    </location>
</feature>
<evidence type="ECO:0000256" key="1">
    <source>
        <dbReference type="ARBA" id="ARBA00010652"/>
    </source>
</evidence>
<evidence type="ECO:0000313" key="6">
    <source>
        <dbReference type="Proteomes" id="UP000466997"/>
    </source>
</evidence>
<dbReference type="Gene3D" id="1.20.1260.20">
    <property type="entry name" value="PPE superfamily"/>
    <property type="match status" value="1"/>
</dbReference>
<reference evidence="5 6" key="1">
    <citation type="journal article" date="2019" name="Emerg. Microbes Infect.">
        <title>Comprehensive subspecies identification of 175 nontuberculous mycobacteria species based on 7547 genomic profiles.</title>
        <authorList>
            <person name="Matsumoto Y."/>
            <person name="Kinjo T."/>
            <person name="Motooka D."/>
            <person name="Nabeya D."/>
            <person name="Jung N."/>
            <person name="Uechi K."/>
            <person name="Horii T."/>
            <person name="Iida T."/>
            <person name="Fujita J."/>
            <person name="Nakamura S."/>
        </authorList>
    </citation>
    <scope>NUCLEOTIDE SEQUENCE [LARGE SCALE GENOMIC DNA]</scope>
    <source>
        <strain evidence="5 6">JCM 6391</strain>
    </source>
</reference>
<dbReference type="Pfam" id="PF12484">
    <property type="entry name" value="PPE-SVP"/>
    <property type="match status" value="1"/>
</dbReference>
<feature type="domain" description="PPE family C-terminal" evidence="4">
    <location>
        <begin position="302"/>
        <end position="394"/>
    </location>
</feature>
<protein>
    <recommendedName>
        <fullName evidence="7">PPE family protein</fullName>
    </recommendedName>
</protein>
<dbReference type="EMBL" id="AP022562">
    <property type="protein sequence ID" value="BBX14026.1"/>
    <property type="molecule type" value="Genomic_DNA"/>
</dbReference>
<accession>A0A7I7JQC1</accession>
<keyword evidence="6" id="KW-1185">Reference proteome</keyword>
<dbReference type="KEGG" id="mnm:MNVM_31070"/>
<proteinExistence type="inferred from homology"/>
<dbReference type="InterPro" id="IPR000030">
    <property type="entry name" value="PPE_dom"/>
</dbReference>
<dbReference type="PANTHER" id="PTHR46766">
    <property type="entry name" value="GLUTAMINE-RICH PROTEIN 2"/>
    <property type="match status" value="1"/>
</dbReference>
<gene>
    <name evidence="5" type="ORF">MNVM_31070</name>
</gene>
<evidence type="ECO:0000256" key="2">
    <source>
        <dbReference type="SAM" id="MobiDB-lite"/>
    </source>
</evidence>